<protein>
    <submittedName>
        <fullName evidence="2">Uncharacterized protein</fullName>
    </submittedName>
</protein>
<evidence type="ECO:0000313" key="3">
    <source>
        <dbReference type="Proteomes" id="UP000199645"/>
    </source>
</evidence>
<feature type="region of interest" description="Disordered" evidence="1">
    <location>
        <begin position="56"/>
        <end position="129"/>
    </location>
</feature>
<accession>A0A1I2L198</accession>
<evidence type="ECO:0000313" key="2">
    <source>
        <dbReference type="EMBL" id="SFF72985.1"/>
    </source>
</evidence>
<name>A0A1I2L198_9ACTN</name>
<reference evidence="2 3" key="1">
    <citation type="submission" date="2016-10" db="EMBL/GenBank/DDBJ databases">
        <authorList>
            <person name="de Groot N.N."/>
        </authorList>
    </citation>
    <scope>NUCLEOTIDE SEQUENCE [LARGE SCALE GENOMIC DNA]</scope>
    <source>
        <strain evidence="2 3">DSM 43019</strain>
    </source>
</reference>
<sequence length="129" mass="13284">MPVLPRRPGPRSAAIVATLMALFLLAVSQLTPGNARDRFGPTVDSPVVVAVQKACGHENTGDHQLPGGRHRSDTWASPAAPQPRPPADTTGILLPDLRTVPGPPGTAVPPADAIPPLAAAQPQPGVLRI</sequence>
<dbReference type="EMBL" id="FONV01000019">
    <property type="protein sequence ID" value="SFF72985.1"/>
    <property type="molecule type" value="Genomic_DNA"/>
</dbReference>
<keyword evidence="3" id="KW-1185">Reference proteome</keyword>
<dbReference type="RefSeq" id="WP_093621108.1">
    <property type="nucleotide sequence ID" value="NZ_BOMT01000073.1"/>
</dbReference>
<dbReference type="Proteomes" id="UP000199645">
    <property type="component" value="Unassembled WGS sequence"/>
</dbReference>
<dbReference type="AlphaFoldDB" id="A0A1I2L198"/>
<proteinExistence type="predicted"/>
<organism evidence="2 3">
    <name type="scientific">Actinoplanes philippinensis</name>
    <dbReference type="NCBI Taxonomy" id="35752"/>
    <lineage>
        <taxon>Bacteria</taxon>
        <taxon>Bacillati</taxon>
        <taxon>Actinomycetota</taxon>
        <taxon>Actinomycetes</taxon>
        <taxon>Micromonosporales</taxon>
        <taxon>Micromonosporaceae</taxon>
        <taxon>Actinoplanes</taxon>
    </lineage>
</organism>
<gene>
    <name evidence="2" type="ORF">SAMN05421541_119139</name>
</gene>
<evidence type="ECO:0000256" key="1">
    <source>
        <dbReference type="SAM" id="MobiDB-lite"/>
    </source>
</evidence>
<feature type="compositionally biased region" description="Low complexity" evidence="1">
    <location>
        <begin position="108"/>
        <end position="129"/>
    </location>
</feature>